<evidence type="ECO:0000313" key="7">
    <source>
        <dbReference type="EMBL" id="CCH78714.1"/>
    </source>
</evidence>
<dbReference type="Gene3D" id="3.40.50.300">
    <property type="entry name" value="P-loop containing nucleotide triphosphate hydrolases"/>
    <property type="match status" value="1"/>
</dbReference>
<dbReference type="STRING" id="1194083.BN12_3290005"/>
<organism evidence="7 8">
    <name type="scientific">Nostocoides japonicum T1-X7</name>
    <dbReference type="NCBI Taxonomy" id="1194083"/>
    <lineage>
        <taxon>Bacteria</taxon>
        <taxon>Bacillati</taxon>
        <taxon>Actinomycetota</taxon>
        <taxon>Actinomycetes</taxon>
        <taxon>Micrococcales</taxon>
        <taxon>Intrasporangiaceae</taxon>
        <taxon>Nostocoides</taxon>
    </lineage>
</organism>
<dbReference type="OrthoDB" id="9804819at2"/>
<sequence>MTTATAEGARVEIQSLTKRFGDFTAVDDLTFTVEPGRITGFLGPNGAGKTTTLRMLLGLVRPTSGTATIGGRTYQHIPHPITTVGAALEATSFHPGRSGRDHLRVLAATAGIPTSRVDEMLELTGIPAAASKRAGGYSMGMRQRLGLAAALLGDPSVLVLDEPANGLDPEGIRWLRGFMRHLAGTGKTILVSSHMLQEVEQTVDDVVIITNGRLVRAGRMADLHGTTTSLVRTSDPERLAGALRVADLTSQPAGDGVLTVESADLRAIGDVALRAGVPVWELRQQTSDLEDLFFALTEGTNRNLGDGASAPPPDGSRTPVPSAPVEGGGR</sequence>
<dbReference type="AlphaFoldDB" id="A0A077M3F9"/>
<dbReference type="PANTHER" id="PTHR43335">
    <property type="entry name" value="ABC TRANSPORTER, ATP-BINDING PROTEIN"/>
    <property type="match status" value="1"/>
</dbReference>
<dbReference type="RefSeq" id="WP_048555569.1">
    <property type="nucleotide sequence ID" value="NZ_HF570958.1"/>
</dbReference>
<dbReference type="GO" id="GO:0005524">
    <property type="term" value="F:ATP binding"/>
    <property type="evidence" value="ECO:0007669"/>
    <property type="project" value="UniProtKB-KW"/>
</dbReference>
<name>A0A077M3F9_9MICO</name>
<dbReference type="EMBL" id="CAJB01000256">
    <property type="protein sequence ID" value="CCH78714.1"/>
    <property type="molecule type" value="Genomic_DNA"/>
</dbReference>
<keyword evidence="3" id="KW-0547">Nucleotide-binding</keyword>
<comment type="caution">
    <text evidence="7">The sequence shown here is derived from an EMBL/GenBank/DDBJ whole genome shotgun (WGS) entry which is preliminary data.</text>
</comment>
<evidence type="ECO:0000256" key="5">
    <source>
        <dbReference type="SAM" id="MobiDB-lite"/>
    </source>
</evidence>
<dbReference type="SUPFAM" id="SSF52540">
    <property type="entry name" value="P-loop containing nucleoside triphosphate hydrolases"/>
    <property type="match status" value="1"/>
</dbReference>
<evidence type="ECO:0000256" key="1">
    <source>
        <dbReference type="ARBA" id="ARBA00005417"/>
    </source>
</evidence>
<dbReference type="InterPro" id="IPR027417">
    <property type="entry name" value="P-loop_NTPase"/>
</dbReference>
<evidence type="ECO:0000313" key="8">
    <source>
        <dbReference type="Proteomes" id="UP000035721"/>
    </source>
</evidence>
<keyword evidence="4" id="KW-0067">ATP-binding</keyword>
<evidence type="ECO:0000256" key="3">
    <source>
        <dbReference type="ARBA" id="ARBA00022741"/>
    </source>
</evidence>
<dbReference type="Proteomes" id="UP000035721">
    <property type="component" value="Unassembled WGS sequence"/>
</dbReference>
<dbReference type="GO" id="GO:0016887">
    <property type="term" value="F:ATP hydrolysis activity"/>
    <property type="evidence" value="ECO:0007669"/>
    <property type="project" value="InterPro"/>
</dbReference>
<keyword evidence="8" id="KW-1185">Reference proteome</keyword>
<dbReference type="PANTHER" id="PTHR43335:SF4">
    <property type="entry name" value="ABC TRANSPORTER, ATP-BINDING PROTEIN"/>
    <property type="match status" value="1"/>
</dbReference>
<dbReference type="SMART" id="SM00382">
    <property type="entry name" value="AAA"/>
    <property type="match status" value="1"/>
</dbReference>
<feature type="region of interest" description="Disordered" evidence="5">
    <location>
        <begin position="301"/>
        <end position="330"/>
    </location>
</feature>
<feature type="domain" description="ABC transporter" evidence="6">
    <location>
        <begin position="11"/>
        <end position="236"/>
    </location>
</feature>
<dbReference type="Pfam" id="PF00005">
    <property type="entry name" value="ABC_tran"/>
    <property type="match status" value="1"/>
</dbReference>
<comment type="similarity">
    <text evidence="1">Belongs to the ABC transporter superfamily.</text>
</comment>
<dbReference type="PROSITE" id="PS50893">
    <property type="entry name" value="ABC_TRANSPORTER_2"/>
    <property type="match status" value="1"/>
</dbReference>
<dbReference type="InterPro" id="IPR003439">
    <property type="entry name" value="ABC_transporter-like_ATP-bd"/>
</dbReference>
<gene>
    <name evidence="7" type="ORF">BN12_3290005</name>
</gene>
<accession>A0A077M3F9</accession>
<evidence type="ECO:0000256" key="4">
    <source>
        <dbReference type="ARBA" id="ARBA00022840"/>
    </source>
</evidence>
<keyword evidence="2" id="KW-0813">Transport</keyword>
<protein>
    <submittedName>
        <fullName evidence="7">ABC-type multidrug transport system ATPase component</fullName>
    </submittedName>
</protein>
<reference evidence="7 8" key="1">
    <citation type="journal article" date="2013" name="ISME J.">
        <title>A metabolic model for members of the genus Tetrasphaera involved in enhanced biological phosphorus removal.</title>
        <authorList>
            <person name="Kristiansen R."/>
            <person name="Nguyen H.T.T."/>
            <person name="Saunders A.M."/>
            <person name="Nielsen J.L."/>
            <person name="Wimmer R."/>
            <person name="Le V.Q."/>
            <person name="McIlroy S.J."/>
            <person name="Petrovski S."/>
            <person name="Seviour R.J."/>
            <person name="Calteau A."/>
            <person name="Nielsen K.L."/>
            <person name="Nielsen P.H."/>
        </authorList>
    </citation>
    <scope>NUCLEOTIDE SEQUENCE [LARGE SCALE GENOMIC DNA]</scope>
    <source>
        <strain evidence="7 8">T1-X7</strain>
    </source>
</reference>
<proteinExistence type="inferred from homology"/>
<dbReference type="InterPro" id="IPR003593">
    <property type="entry name" value="AAA+_ATPase"/>
</dbReference>
<evidence type="ECO:0000256" key="2">
    <source>
        <dbReference type="ARBA" id="ARBA00022448"/>
    </source>
</evidence>
<evidence type="ECO:0000259" key="6">
    <source>
        <dbReference type="PROSITE" id="PS50893"/>
    </source>
</evidence>